<keyword evidence="4 7" id="KW-1133">Transmembrane helix</keyword>
<keyword evidence="3 7" id="KW-0812">Transmembrane</keyword>
<dbReference type="InterPro" id="IPR003856">
    <property type="entry name" value="LPS_length_determ_N"/>
</dbReference>
<keyword evidence="2" id="KW-1003">Cell membrane</keyword>
<keyword evidence="10" id="KW-1185">Reference proteome</keyword>
<dbReference type="PANTHER" id="PTHR32309">
    <property type="entry name" value="TYROSINE-PROTEIN KINASE"/>
    <property type="match status" value="1"/>
</dbReference>
<dbReference type="PANTHER" id="PTHR32309:SF13">
    <property type="entry name" value="FERRIC ENTEROBACTIN TRANSPORT PROTEIN FEPE"/>
    <property type="match status" value="1"/>
</dbReference>
<protein>
    <submittedName>
        <fullName evidence="9">Chain-length determining protein</fullName>
    </submittedName>
</protein>
<evidence type="ECO:0000256" key="2">
    <source>
        <dbReference type="ARBA" id="ARBA00022475"/>
    </source>
</evidence>
<dbReference type="SUPFAM" id="SSF160355">
    <property type="entry name" value="Bacterial polysaccharide co-polymerase-like"/>
    <property type="match status" value="2"/>
</dbReference>
<dbReference type="Pfam" id="PF02706">
    <property type="entry name" value="Wzz"/>
    <property type="match status" value="1"/>
</dbReference>
<organism evidence="9 10">
    <name type="scientific">Pseudomonas urmiensis</name>
    <dbReference type="NCBI Taxonomy" id="2745493"/>
    <lineage>
        <taxon>Bacteria</taxon>
        <taxon>Pseudomonadati</taxon>
        <taxon>Pseudomonadota</taxon>
        <taxon>Gammaproteobacteria</taxon>
        <taxon>Pseudomonadales</taxon>
        <taxon>Pseudomonadaceae</taxon>
        <taxon>Pseudomonas</taxon>
    </lineage>
</organism>
<proteinExistence type="predicted"/>
<dbReference type="Proteomes" id="UP001621534">
    <property type="component" value="Unassembled WGS sequence"/>
</dbReference>
<gene>
    <name evidence="9" type="ORF">KW869_13525</name>
</gene>
<reference evidence="9 10" key="1">
    <citation type="journal article" date="2012" name="Plant Soil">
        <title>Screening of plant growth-promoting traits in arsenic-resistant bacteria isolated from the rhizosphere of soybean plants from Argentinean agricultural soil.</title>
        <authorList>
            <person name="Wevar Oller A.L."/>
            <person name="Talano M.A."/>
            <person name="Agostini E."/>
        </authorList>
    </citation>
    <scope>NUCLEOTIDE SEQUENCE [LARGE SCALE GENOMIC DNA]</scope>
    <source>
        <strain evidence="9 10">AW4</strain>
    </source>
</reference>
<feature type="transmembrane region" description="Helical" evidence="7">
    <location>
        <begin position="399"/>
        <end position="423"/>
    </location>
</feature>
<feature type="domain" description="Polysaccharide chain length determinant N-terminal" evidence="8">
    <location>
        <begin position="19"/>
        <end position="77"/>
    </location>
</feature>
<dbReference type="Gene3D" id="3.30.1890.10">
    <property type="entry name" value="FepE-like"/>
    <property type="match status" value="2"/>
</dbReference>
<sequence length="453" mass="50681">MTGDAVTSLTPTPHVAPHDEIDFLAMLKSIWQQKLLIGIVAGCVLLFTGIYGITATPEYRVKTLLRPAALNDLDELNRTKVYTLPPTEALKRVGSALESYDTRLGYFRLNPALQSAFMKNGRTLEQAFEEFNFKALKLIQPDPKKTDLLKAYIGMEMRYPEGLDGKSVLNGLVQYAIEMERQQISKDLQVIIQNRIREVDSKLEAARVDYAAGKDGRIAELLEDDTLKRAKLSDELRALRLQLKLRRENRIAQLEEAIAIASSLGLKRPSTPSSMGQADLGATGNVMRTEVINQQIPLYFMGTDALQAERQALRKRTSDDFADARVAEIRKELMLLETNRSVQVLRGRQNEELFLKGIEPLRAERARLSAITTDMSKLELVSIDRLAVDPVRPEWPNKALLLLLGLVAGAVVGIALAVVRFVVVSRSHEQKRVELPQVKHIPADELKGRIVIS</sequence>
<dbReference type="InterPro" id="IPR050445">
    <property type="entry name" value="Bact_polysacc_biosynth/exp"/>
</dbReference>
<evidence type="ECO:0000259" key="8">
    <source>
        <dbReference type="Pfam" id="PF02706"/>
    </source>
</evidence>
<feature type="coiled-coil region" evidence="6">
    <location>
        <begin position="222"/>
        <end position="249"/>
    </location>
</feature>
<name>A0ABW8NXB9_9PSED</name>
<evidence type="ECO:0000313" key="9">
    <source>
        <dbReference type="EMBL" id="MFK5734558.1"/>
    </source>
</evidence>
<comment type="subcellular location">
    <subcellularLocation>
        <location evidence="1">Cell membrane</location>
        <topology evidence="1">Multi-pass membrane protein</topology>
    </subcellularLocation>
</comment>
<dbReference type="EMBL" id="JAHWXS010000013">
    <property type="protein sequence ID" value="MFK5734558.1"/>
    <property type="molecule type" value="Genomic_DNA"/>
</dbReference>
<feature type="transmembrane region" description="Helical" evidence="7">
    <location>
        <begin position="35"/>
        <end position="53"/>
    </location>
</feature>
<keyword evidence="5 7" id="KW-0472">Membrane</keyword>
<evidence type="ECO:0000256" key="1">
    <source>
        <dbReference type="ARBA" id="ARBA00004651"/>
    </source>
</evidence>
<evidence type="ECO:0000256" key="6">
    <source>
        <dbReference type="SAM" id="Coils"/>
    </source>
</evidence>
<evidence type="ECO:0000256" key="4">
    <source>
        <dbReference type="ARBA" id="ARBA00022989"/>
    </source>
</evidence>
<evidence type="ECO:0000256" key="5">
    <source>
        <dbReference type="ARBA" id="ARBA00023136"/>
    </source>
</evidence>
<comment type="caution">
    <text evidence="9">The sequence shown here is derived from an EMBL/GenBank/DDBJ whole genome shotgun (WGS) entry which is preliminary data.</text>
</comment>
<evidence type="ECO:0000256" key="3">
    <source>
        <dbReference type="ARBA" id="ARBA00022692"/>
    </source>
</evidence>
<dbReference type="RefSeq" id="WP_405129615.1">
    <property type="nucleotide sequence ID" value="NZ_JAHWXS010000013.1"/>
</dbReference>
<keyword evidence="6" id="KW-0175">Coiled coil</keyword>
<evidence type="ECO:0000313" key="10">
    <source>
        <dbReference type="Proteomes" id="UP001621534"/>
    </source>
</evidence>
<evidence type="ECO:0000256" key="7">
    <source>
        <dbReference type="SAM" id="Phobius"/>
    </source>
</evidence>
<accession>A0ABW8NXB9</accession>